<dbReference type="PANTHER" id="PTHR47326:SF1">
    <property type="entry name" value="HTH PSQ-TYPE DOMAIN-CONTAINING PROTEIN"/>
    <property type="match status" value="1"/>
</dbReference>
<evidence type="ECO:0000313" key="2">
    <source>
        <dbReference type="Proteomes" id="UP001233999"/>
    </source>
</evidence>
<comment type="caution">
    <text evidence="1">The sequence shown here is derived from an EMBL/GenBank/DDBJ whole genome shotgun (WGS) entry which is preliminary data.</text>
</comment>
<dbReference type="PANTHER" id="PTHR47326">
    <property type="entry name" value="TRANSPOSABLE ELEMENT TC3 TRANSPOSASE-LIKE PROTEIN"/>
    <property type="match status" value="1"/>
</dbReference>
<dbReference type="Proteomes" id="UP001233999">
    <property type="component" value="Unassembled WGS sequence"/>
</dbReference>
<dbReference type="InterPro" id="IPR036397">
    <property type="entry name" value="RNaseH_sf"/>
</dbReference>
<gene>
    <name evidence="1" type="ORF">L9F63_017448</name>
</gene>
<dbReference type="GO" id="GO:0003676">
    <property type="term" value="F:nucleic acid binding"/>
    <property type="evidence" value="ECO:0007669"/>
    <property type="project" value="InterPro"/>
</dbReference>
<keyword evidence="2" id="KW-1185">Reference proteome</keyword>
<protein>
    <recommendedName>
        <fullName evidence="3">Transposase</fullName>
    </recommendedName>
</protein>
<dbReference type="AlphaFoldDB" id="A0AAD8A0Q9"/>
<dbReference type="Gene3D" id="3.30.420.10">
    <property type="entry name" value="Ribonuclease H-like superfamily/Ribonuclease H"/>
    <property type="match status" value="1"/>
</dbReference>
<sequence length="257" mass="29378">MNTFRRTGSVLDEKRSADHRPLQMKLNVFSTRLNAVQPQTSANEVERIQHAIERSPDASTRRLSNELDIPRTTVWRVFRFKLNKRSYHLQVLHHLEQKDYAACQAMCHDLLQAVANENRMNNIIFSDEATFQPDAACEWQRDTPKINVWLGVTATKLYGPFMFQEPTVTGLMQDGVLHSVIFQQDGAPPHFALCVRAYNNATFPGCWISRAAPRMGASRSPDVTPLDFFLRGVSSSPMCTRLRFVIFLIYGNAFSRQ</sequence>
<reference evidence="1" key="1">
    <citation type="journal article" date="2023" name="IScience">
        <title>Live-bearing cockroach genome reveals convergent evolutionary mechanisms linked to viviparity in insects and beyond.</title>
        <authorList>
            <person name="Fouks B."/>
            <person name="Harrison M.C."/>
            <person name="Mikhailova A.A."/>
            <person name="Marchal E."/>
            <person name="English S."/>
            <person name="Carruthers M."/>
            <person name="Jennings E.C."/>
            <person name="Chiamaka E.L."/>
            <person name="Frigard R.A."/>
            <person name="Pippel M."/>
            <person name="Attardo G.M."/>
            <person name="Benoit J.B."/>
            <person name="Bornberg-Bauer E."/>
            <person name="Tobe S.S."/>
        </authorList>
    </citation>
    <scope>NUCLEOTIDE SEQUENCE</scope>
    <source>
        <strain evidence="1">Stay&amp;Tobe</strain>
    </source>
</reference>
<organism evidence="1 2">
    <name type="scientific">Diploptera punctata</name>
    <name type="common">Pacific beetle cockroach</name>
    <dbReference type="NCBI Taxonomy" id="6984"/>
    <lineage>
        <taxon>Eukaryota</taxon>
        <taxon>Metazoa</taxon>
        <taxon>Ecdysozoa</taxon>
        <taxon>Arthropoda</taxon>
        <taxon>Hexapoda</taxon>
        <taxon>Insecta</taxon>
        <taxon>Pterygota</taxon>
        <taxon>Neoptera</taxon>
        <taxon>Polyneoptera</taxon>
        <taxon>Dictyoptera</taxon>
        <taxon>Blattodea</taxon>
        <taxon>Blaberoidea</taxon>
        <taxon>Blaberidae</taxon>
        <taxon>Diplopterinae</taxon>
        <taxon>Diploptera</taxon>
    </lineage>
</organism>
<dbReference type="EMBL" id="JASPKZ010004949">
    <property type="protein sequence ID" value="KAJ9589343.1"/>
    <property type="molecule type" value="Genomic_DNA"/>
</dbReference>
<reference evidence="1" key="2">
    <citation type="submission" date="2023-05" db="EMBL/GenBank/DDBJ databases">
        <authorList>
            <person name="Fouks B."/>
        </authorList>
    </citation>
    <scope>NUCLEOTIDE SEQUENCE</scope>
    <source>
        <strain evidence="1">Stay&amp;Tobe</strain>
        <tissue evidence="1">Testes</tissue>
    </source>
</reference>
<name>A0AAD8A0Q9_DIPPU</name>
<evidence type="ECO:0008006" key="3">
    <source>
        <dbReference type="Google" id="ProtNLM"/>
    </source>
</evidence>
<evidence type="ECO:0000313" key="1">
    <source>
        <dbReference type="EMBL" id="KAJ9589343.1"/>
    </source>
</evidence>
<proteinExistence type="predicted"/>
<accession>A0AAD8A0Q9</accession>